<dbReference type="OrthoDB" id="9806601at2"/>
<dbReference type="Proteomes" id="UP000199392">
    <property type="component" value="Unassembled WGS sequence"/>
</dbReference>
<dbReference type="Gene3D" id="3.30.9.10">
    <property type="entry name" value="D-Amino Acid Oxidase, subunit A, domain 2"/>
    <property type="match status" value="1"/>
</dbReference>
<dbReference type="STRING" id="311180.SAMN04488050_111172"/>
<reference evidence="4" key="1">
    <citation type="submission" date="2016-10" db="EMBL/GenBank/DDBJ databases">
        <authorList>
            <person name="Varghese N."/>
            <person name="Submissions S."/>
        </authorList>
    </citation>
    <scope>NUCLEOTIDE SEQUENCE [LARGE SCALE GENOMIC DNA]</scope>
    <source>
        <strain evidence="4">DSM 26894</strain>
    </source>
</reference>
<keyword evidence="1" id="KW-0560">Oxidoreductase</keyword>
<name>A0A1I6VK93_9RHOB</name>
<sequence length="427" mass="44784">MAEFPRSNLWQASAAESFVAPPLAQDLDVDLAIIGGGFTGCAAALAAARRGASVVLLEAQEIGHGGSGRNVGLVNAGLWLPPDEIIAQMGEEAGRRLIAVLGEAPSQVFGLIEREGIACEATRNGTLHLAHAPSGAADLASRHRQGNRVGAPVQLLDATETARRTGSEAFHGALLDPRAGTVQPLAYCRGLARAAAGAGARLHARSQVTGLSRSGEGWEIRACGQRVRAGAVLMATNAYHGGFSDPFRPSYVAVHYSQFATRPLTEAQRARILHGGEGCWDTALVMSSFRTDQAGRLILGAMGDAEGLGGRVHADWARRKLARVYPELADVPFEHAWQGRIAMTSDHVPKAVRFGPSALAVFGYSGRGIAPGTVFGTAAAEALLEGREQALPVAPIDSYSERFTGVRSGYYEFGATLTHALKPGVLG</sequence>
<organism evidence="3 4">
    <name type="scientific">Alloyangia pacifica</name>
    <dbReference type="NCBI Taxonomy" id="311180"/>
    <lineage>
        <taxon>Bacteria</taxon>
        <taxon>Pseudomonadati</taxon>
        <taxon>Pseudomonadota</taxon>
        <taxon>Alphaproteobacteria</taxon>
        <taxon>Rhodobacterales</taxon>
        <taxon>Roseobacteraceae</taxon>
        <taxon>Alloyangia</taxon>
    </lineage>
</organism>
<dbReference type="PRINTS" id="PR00411">
    <property type="entry name" value="PNDRDTASEI"/>
</dbReference>
<evidence type="ECO:0000256" key="1">
    <source>
        <dbReference type="ARBA" id="ARBA00023002"/>
    </source>
</evidence>
<proteinExistence type="predicted"/>
<protein>
    <submittedName>
        <fullName evidence="3">Glycine/D-amino acid oxidase</fullName>
    </submittedName>
</protein>
<dbReference type="RefSeq" id="WP_092428335.1">
    <property type="nucleotide sequence ID" value="NZ_FNCL01000011.1"/>
</dbReference>
<dbReference type="Gene3D" id="3.50.50.60">
    <property type="entry name" value="FAD/NAD(P)-binding domain"/>
    <property type="match status" value="1"/>
</dbReference>
<evidence type="ECO:0000259" key="2">
    <source>
        <dbReference type="Pfam" id="PF01266"/>
    </source>
</evidence>
<gene>
    <name evidence="3" type="ORF">SAMN04488050_111172</name>
</gene>
<dbReference type="PANTHER" id="PTHR13847:SF275">
    <property type="entry name" value="GAMMA-GLUTAMYLPUTRESCINE OXIDOREDUCTASE"/>
    <property type="match status" value="1"/>
</dbReference>
<dbReference type="GO" id="GO:0016491">
    <property type="term" value="F:oxidoreductase activity"/>
    <property type="evidence" value="ECO:0007669"/>
    <property type="project" value="UniProtKB-KW"/>
</dbReference>
<dbReference type="SUPFAM" id="SSF51905">
    <property type="entry name" value="FAD/NAD(P)-binding domain"/>
    <property type="match status" value="1"/>
</dbReference>
<dbReference type="GO" id="GO:0005737">
    <property type="term" value="C:cytoplasm"/>
    <property type="evidence" value="ECO:0007669"/>
    <property type="project" value="TreeGrafter"/>
</dbReference>
<feature type="domain" description="FAD dependent oxidoreductase" evidence="2">
    <location>
        <begin position="30"/>
        <end position="381"/>
    </location>
</feature>
<dbReference type="PANTHER" id="PTHR13847">
    <property type="entry name" value="SARCOSINE DEHYDROGENASE-RELATED"/>
    <property type="match status" value="1"/>
</dbReference>
<dbReference type="InterPro" id="IPR006076">
    <property type="entry name" value="FAD-dep_OxRdtase"/>
</dbReference>
<dbReference type="InterPro" id="IPR036188">
    <property type="entry name" value="FAD/NAD-bd_sf"/>
</dbReference>
<accession>A0A1I6VK93</accession>
<dbReference type="EMBL" id="FOZW01000011">
    <property type="protein sequence ID" value="SFT13864.1"/>
    <property type="molecule type" value="Genomic_DNA"/>
</dbReference>
<keyword evidence="4" id="KW-1185">Reference proteome</keyword>
<evidence type="ECO:0000313" key="4">
    <source>
        <dbReference type="Proteomes" id="UP000199392"/>
    </source>
</evidence>
<evidence type="ECO:0000313" key="3">
    <source>
        <dbReference type="EMBL" id="SFT13864.1"/>
    </source>
</evidence>
<dbReference type="Pfam" id="PF01266">
    <property type="entry name" value="DAO"/>
    <property type="match status" value="1"/>
</dbReference>
<dbReference type="AlphaFoldDB" id="A0A1I6VK93"/>